<protein>
    <submittedName>
        <fullName evidence="2">Uncharacterized protein</fullName>
    </submittedName>
</protein>
<dbReference type="EMBL" id="LR796481">
    <property type="protein sequence ID" value="CAB4147064.1"/>
    <property type="molecule type" value="Genomic_DNA"/>
</dbReference>
<proteinExistence type="predicted"/>
<dbReference type="EMBL" id="LR796338">
    <property type="protein sequence ID" value="CAB4137115.1"/>
    <property type="molecule type" value="Genomic_DNA"/>
</dbReference>
<gene>
    <name evidence="1" type="ORF">UFOVP325_14</name>
    <name evidence="2" type="ORF">UFOVP430_9</name>
</gene>
<sequence length="118" mass="13520">MARKAEFQASALFHGTVHPFKEGDLIVPGPRDEYAYATHHFDYAHGRAEQAVNFSWEDLKQVNPKWNTPGGKQFDEYEKETPPRVYQVEPVGDTEDASQGEFKHVKSKQGFRVVKQVK</sequence>
<organism evidence="2">
    <name type="scientific">uncultured Caudovirales phage</name>
    <dbReference type="NCBI Taxonomy" id="2100421"/>
    <lineage>
        <taxon>Viruses</taxon>
        <taxon>Duplodnaviria</taxon>
        <taxon>Heunggongvirae</taxon>
        <taxon>Uroviricota</taxon>
        <taxon>Caudoviricetes</taxon>
        <taxon>Peduoviridae</taxon>
        <taxon>Maltschvirus</taxon>
        <taxon>Maltschvirus maltsch</taxon>
    </lineage>
</organism>
<evidence type="ECO:0000313" key="2">
    <source>
        <dbReference type="EMBL" id="CAB4147064.1"/>
    </source>
</evidence>
<accession>A0A6J5MJY9</accession>
<evidence type="ECO:0000313" key="1">
    <source>
        <dbReference type="EMBL" id="CAB4137115.1"/>
    </source>
</evidence>
<reference evidence="2" key="1">
    <citation type="submission" date="2020-04" db="EMBL/GenBank/DDBJ databases">
        <authorList>
            <person name="Chiriac C."/>
            <person name="Salcher M."/>
            <person name="Ghai R."/>
            <person name="Kavagutti S V."/>
        </authorList>
    </citation>
    <scope>NUCLEOTIDE SEQUENCE</scope>
</reference>
<dbReference type="InterPro" id="IPR038611">
    <property type="entry name" value="Arr_sf"/>
</dbReference>
<dbReference type="Gene3D" id="3.20.170.40">
    <property type="entry name" value="Rifampin ADP-ribosyltransferase domain"/>
    <property type="match status" value="1"/>
</dbReference>
<name>A0A6J5MJY9_9CAUD</name>